<evidence type="ECO:0000256" key="1">
    <source>
        <dbReference type="SAM" id="Phobius"/>
    </source>
</evidence>
<feature type="transmembrane region" description="Helical" evidence="1">
    <location>
        <begin position="68"/>
        <end position="101"/>
    </location>
</feature>
<protein>
    <submittedName>
        <fullName evidence="2">Uncharacterized protein</fullName>
    </submittedName>
</protein>
<sequence>MQITVIYDTMKEGIYRMQPLRPRLPLISLISDITIFPSDKSNLQLLLDTPSSMVRWGHIQNVVNNHSLIFFLATVFSCVFGLLNLLFAFYNLYLLVTMVILH</sequence>
<keyword evidence="1" id="KW-0472">Membrane</keyword>
<accession>A0AAN8FT30</accession>
<comment type="caution">
    <text evidence="2">The sequence shown here is derived from an EMBL/GenBank/DDBJ whole genome shotgun (WGS) entry which is preliminary data.</text>
</comment>
<organism evidence="2 3">
    <name type="scientific">Trichostrongylus colubriformis</name>
    <name type="common">Black scour worm</name>
    <dbReference type="NCBI Taxonomy" id="6319"/>
    <lineage>
        <taxon>Eukaryota</taxon>
        <taxon>Metazoa</taxon>
        <taxon>Ecdysozoa</taxon>
        <taxon>Nematoda</taxon>
        <taxon>Chromadorea</taxon>
        <taxon>Rhabditida</taxon>
        <taxon>Rhabditina</taxon>
        <taxon>Rhabditomorpha</taxon>
        <taxon>Strongyloidea</taxon>
        <taxon>Trichostrongylidae</taxon>
        <taxon>Trichostrongylus</taxon>
    </lineage>
</organism>
<dbReference type="AlphaFoldDB" id="A0AAN8FT30"/>
<keyword evidence="3" id="KW-1185">Reference proteome</keyword>
<reference evidence="2 3" key="1">
    <citation type="submission" date="2019-10" db="EMBL/GenBank/DDBJ databases">
        <title>Assembly and Annotation for the nematode Trichostrongylus colubriformis.</title>
        <authorList>
            <person name="Martin J."/>
        </authorList>
    </citation>
    <scope>NUCLEOTIDE SEQUENCE [LARGE SCALE GENOMIC DNA]</scope>
    <source>
        <strain evidence="2">G859</strain>
        <tissue evidence="2">Whole worm</tissue>
    </source>
</reference>
<dbReference type="EMBL" id="WIXE01012222">
    <property type="protein sequence ID" value="KAK5976090.1"/>
    <property type="molecule type" value="Genomic_DNA"/>
</dbReference>
<name>A0AAN8FT30_TRICO</name>
<keyword evidence="1" id="KW-1133">Transmembrane helix</keyword>
<gene>
    <name evidence="2" type="ORF">GCK32_019187</name>
</gene>
<evidence type="ECO:0000313" key="2">
    <source>
        <dbReference type="EMBL" id="KAK5976090.1"/>
    </source>
</evidence>
<evidence type="ECO:0000313" key="3">
    <source>
        <dbReference type="Proteomes" id="UP001331761"/>
    </source>
</evidence>
<proteinExistence type="predicted"/>
<dbReference type="Proteomes" id="UP001331761">
    <property type="component" value="Unassembled WGS sequence"/>
</dbReference>
<keyword evidence="1" id="KW-0812">Transmembrane</keyword>